<evidence type="ECO:0000259" key="4">
    <source>
        <dbReference type="PROSITE" id="PS51186"/>
    </source>
</evidence>
<accession>A0A397H840</accession>
<dbReference type="STRING" id="1245748.A0A397H840"/>
<evidence type="ECO:0000256" key="3">
    <source>
        <dbReference type="SAM" id="MobiDB-lite"/>
    </source>
</evidence>
<reference evidence="5 6" key="1">
    <citation type="submission" date="2018-08" db="EMBL/GenBank/DDBJ databases">
        <title>Draft genome sequences of two Aspergillus turcosus clinical strains isolated from bronchoalveolar lavage fluid: one azole-susceptible and the other azole-resistant.</title>
        <authorList>
            <person name="Parent-Michaud M."/>
            <person name="Dufresne P.J."/>
            <person name="Fournier E."/>
            <person name="Martineau C."/>
            <person name="Moreira S."/>
            <person name="Perkins V."/>
            <person name="De Repentigny L."/>
            <person name="Dufresne S.F."/>
        </authorList>
    </citation>
    <scope>NUCLEOTIDE SEQUENCE [LARGE SCALE GENOMIC DNA]</scope>
    <source>
        <strain evidence="5">HMR AF 1038</strain>
    </source>
</reference>
<dbReference type="GO" id="GO:0016747">
    <property type="term" value="F:acyltransferase activity, transferring groups other than amino-acyl groups"/>
    <property type="evidence" value="ECO:0007669"/>
    <property type="project" value="InterPro"/>
</dbReference>
<evidence type="ECO:0000313" key="5">
    <source>
        <dbReference type="EMBL" id="RLM00315.1"/>
    </source>
</evidence>
<dbReference type="Pfam" id="PF13302">
    <property type="entry name" value="Acetyltransf_3"/>
    <property type="match status" value="1"/>
</dbReference>
<dbReference type="PROSITE" id="PS51186">
    <property type="entry name" value="GNAT"/>
    <property type="match status" value="1"/>
</dbReference>
<evidence type="ECO:0000256" key="2">
    <source>
        <dbReference type="ARBA" id="ARBA00022840"/>
    </source>
</evidence>
<dbReference type="GO" id="GO:0005524">
    <property type="term" value="F:ATP binding"/>
    <property type="evidence" value="ECO:0007669"/>
    <property type="project" value="UniProtKB-KW"/>
</dbReference>
<organism evidence="5 6">
    <name type="scientific">Aspergillus turcosus</name>
    <dbReference type="NCBI Taxonomy" id="1245748"/>
    <lineage>
        <taxon>Eukaryota</taxon>
        <taxon>Fungi</taxon>
        <taxon>Dikarya</taxon>
        <taxon>Ascomycota</taxon>
        <taxon>Pezizomycotina</taxon>
        <taxon>Eurotiomycetes</taxon>
        <taxon>Eurotiomycetidae</taxon>
        <taxon>Eurotiales</taxon>
        <taxon>Aspergillaceae</taxon>
        <taxon>Aspergillus</taxon>
        <taxon>Aspergillus subgen. Fumigati</taxon>
    </lineage>
</organism>
<dbReference type="Proteomes" id="UP000215289">
    <property type="component" value="Unassembled WGS sequence"/>
</dbReference>
<dbReference type="OrthoDB" id="2963168at2759"/>
<dbReference type="AlphaFoldDB" id="A0A397H840"/>
<keyword evidence="6" id="KW-1185">Reference proteome</keyword>
<dbReference type="InterPro" id="IPR043129">
    <property type="entry name" value="ATPase_NBD"/>
</dbReference>
<keyword evidence="1" id="KW-0547">Nucleotide-binding</keyword>
<protein>
    <recommendedName>
        <fullName evidence="4">N-acetyltransferase domain-containing protein</fullName>
    </recommendedName>
</protein>
<comment type="caution">
    <text evidence="5">The sequence shown here is derived from an EMBL/GenBank/DDBJ whole genome shotgun (WGS) entry which is preliminary data.</text>
</comment>
<dbReference type="InterPro" id="IPR000182">
    <property type="entry name" value="GNAT_dom"/>
</dbReference>
<dbReference type="PANTHER" id="PTHR14187:SF82">
    <property type="entry name" value="FAMILY CHAPERONE, PUTATIVE (AFU_ORTHOLOGUE AFUA_7G08575)-RELATED"/>
    <property type="match status" value="1"/>
</dbReference>
<proteinExistence type="predicted"/>
<evidence type="ECO:0000256" key="1">
    <source>
        <dbReference type="ARBA" id="ARBA00022741"/>
    </source>
</evidence>
<dbReference type="SUPFAM" id="SSF55729">
    <property type="entry name" value="Acyl-CoA N-acyltransferases (Nat)"/>
    <property type="match status" value="1"/>
</dbReference>
<dbReference type="EMBL" id="NIDN02000017">
    <property type="protein sequence ID" value="RLM00315.1"/>
    <property type="molecule type" value="Genomic_DNA"/>
</dbReference>
<dbReference type="SUPFAM" id="SSF53067">
    <property type="entry name" value="Actin-like ATPase domain"/>
    <property type="match status" value="2"/>
</dbReference>
<dbReference type="Gene3D" id="3.40.630.30">
    <property type="match status" value="1"/>
</dbReference>
<gene>
    <name evidence="5" type="ORF">CFD26_107292</name>
</gene>
<evidence type="ECO:0000313" key="6">
    <source>
        <dbReference type="Proteomes" id="UP000215289"/>
    </source>
</evidence>
<feature type="domain" description="N-acetyltransferase" evidence="4">
    <location>
        <begin position="617"/>
        <end position="786"/>
    </location>
</feature>
<name>A0A397H840_9EURO</name>
<dbReference type="InterPro" id="IPR013126">
    <property type="entry name" value="Hsp_70_fam"/>
</dbReference>
<dbReference type="Pfam" id="PF00012">
    <property type="entry name" value="HSP70"/>
    <property type="match status" value="1"/>
</dbReference>
<dbReference type="InterPro" id="IPR016181">
    <property type="entry name" value="Acyl_CoA_acyltransferase"/>
</dbReference>
<dbReference type="Gene3D" id="3.30.420.40">
    <property type="match status" value="1"/>
</dbReference>
<keyword evidence="2" id="KW-0067">ATP-binding</keyword>
<sequence>MAGSPRIVVGIDFGTTYSGVAWALNSSPEDVEVIKTWPGARNSESNRWIFSPQKLILPGTTPKVPTTISYENGKFLWGYQTPMFGEIVRGVKLLLDPTQEIDYTPAVQSKEILAKYDKQPLDVARDYLQLLVNSAKETLRRRFGNALDSMEIRYVLTVPAVWTDKAKNMTLTAANDAGISALDVTLVSEPEAAALYCLKAIQPNTIENGDVVIICDAGGGTVDLISYRVKTVHPLELMEVTQGTGAICGSVLLDKRFESYLVGLLGEKTYLNLPHKTRETAMNYWQDFVKPNFAGPSIEDDDEYSEVDYSVPLIGVGDKREIGLESGFLNMTKENVGGIFLPVVDEIERLVQDQILQVSMAGMRTKAIFLVGGFGSSEYLFRRLQSAVVNITMMQPPNAWSAVVRGAVLRGLGGNQVGQRIARCHYGITHSSVYKARLHNEDDKYWDALTEKWYVDQRMRWYIKKGEPICEDKPIRMGWKRDITKAGCTKKLKKVRDSLYICNLDEAPDHLTEDVFEVCTLEANLSAIPRDLFKDKTNSLGQEYYEISYDIAMTPTSASILFNLEFNGVSYGSNIASITQRDPSNMDNFCFPLDLSKLENDRLRLAPFDSNFQELSATYVKLSSETPEIFQYLPYGPFESPEAYDRWYSNRVRSTKAAIIFAIILKAGVIRKRKPGSNEFEELKVEDGTFAGTTGLINADPDNSVVEVGHVVILPRFHRTFVGTTAHTLLLNHMLDPPPNGLHLRRVQWQAYINNHASIAAAQRLGFQLEGIIRWQRVLPEGKKGNSSGDVDDKIPRVDPTGQKQLAESRHSAMLSLCWDDWVKGARERLHALSQKYA</sequence>
<dbReference type="GO" id="GO:0140662">
    <property type="term" value="F:ATP-dependent protein folding chaperone"/>
    <property type="evidence" value="ECO:0007669"/>
    <property type="project" value="InterPro"/>
</dbReference>
<dbReference type="PANTHER" id="PTHR14187">
    <property type="entry name" value="ALPHA KINASE/ELONGATION FACTOR 2 KINASE"/>
    <property type="match status" value="1"/>
</dbReference>
<dbReference type="CDD" id="cd10170">
    <property type="entry name" value="ASKHA_NBD_HSP70"/>
    <property type="match status" value="1"/>
</dbReference>
<feature type="region of interest" description="Disordered" evidence="3">
    <location>
        <begin position="783"/>
        <end position="806"/>
    </location>
</feature>